<evidence type="ECO:0000256" key="2">
    <source>
        <dbReference type="ARBA" id="ARBA00052401"/>
    </source>
</evidence>
<feature type="site" description="Transition state stabilizer" evidence="3">
    <location>
        <position position="161"/>
    </location>
</feature>
<dbReference type="InterPro" id="IPR037171">
    <property type="entry name" value="NagB/RpiA_transferase-like"/>
</dbReference>
<dbReference type="Proteomes" id="UP000663505">
    <property type="component" value="Chromosome"/>
</dbReference>
<dbReference type="GO" id="GO:0019509">
    <property type="term" value="P:L-methionine salvage from methylthioadenosine"/>
    <property type="evidence" value="ECO:0007669"/>
    <property type="project" value="UniProtKB-UniRule"/>
</dbReference>
<feature type="binding site" evidence="3">
    <location>
        <position position="91"/>
    </location>
    <ligand>
        <name>substrate</name>
    </ligand>
</feature>
<reference evidence="4 5" key="1">
    <citation type="submission" date="2021-02" db="EMBL/GenBank/DDBJ databases">
        <title>Alicyclobacillus curvatus sp. nov. and Alicyclobacillus mengziensis sp. nov., two acidophilic bacteria isolated from acid mine drainage.</title>
        <authorList>
            <person name="Huang Y."/>
        </authorList>
    </citation>
    <scope>NUCLEOTIDE SEQUENCE [LARGE SCALE GENOMIC DNA]</scope>
    <source>
        <strain evidence="4 5">S30H14</strain>
    </source>
</reference>
<keyword evidence="5" id="KW-1185">Reference proteome</keyword>
<dbReference type="KEGG" id="afx:JZ786_14140"/>
<dbReference type="InterPro" id="IPR000649">
    <property type="entry name" value="IF-2B-related"/>
</dbReference>
<dbReference type="InterPro" id="IPR042529">
    <property type="entry name" value="IF_2B-like_C"/>
</dbReference>
<sequence>MTGLKWQGDKLLVLDQTLLPGTEEWVSCSGADDVAKCIVSMKVRGAPAIGAAAAFGVALEAAEAYRQVSEHTAAQMYPQLEEAIVRLGKTRPTAVNLFWALDRMSNALAECRSSEATGEQVVTTLRAVAAAIAAEDVQVNRAIGRHGLDLFRGPVSVLTHCNTGSLATVEYGTALGVIRALHEQGWINNVYVDETRPFLQGARLTAYELGLEGISHTLITDSMAGHFMKEGSVNAVLVGADRIAANGDTANKIGTYSLAVLCHHHGIPFYVAAPTSTFDLSTPSGESIPIEYRDDREVLEWLGQRSAPARTSGINPAFDVTPAELIEGIITEHGVIYLPDKQRIANFFREVGGDES</sequence>
<dbReference type="NCBIfam" id="TIGR00512">
    <property type="entry name" value="salvage_mtnA"/>
    <property type="match status" value="1"/>
</dbReference>
<evidence type="ECO:0000256" key="3">
    <source>
        <dbReference type="HAMAP-Rule" id="MF_01678"/>
    </source>
</evidence>
<comment type="pathway">
    <text evidence="3">Amino-acid biosynthesis; L-methionine biosynthesis via salvage pathway; L-methionine from S-methyl-5-thio-alpha-D-ribose 1-phosphate: step 1/6.</text>
</comment>
<gene>
    <name evidence="3 4" type="primary">mtnA</name>
    <name evidence="4" type="ORF">JZ786_14140</name>
</gene>
<dbReference type="AlphaFoldDB" id="A0A9X7Z5V8"/>
<feature type="binding site" evidence="3">
    <location>
        <begin position="251"/>
        <end position="252"/>
    </location>
    <ligand>
        <name>substrate</name>
    </ligand>
</feature>
<comment type="function">
    <text evidence="3">Catalyzes the interconversion of methylthioribose-1-phosphate (MTR-1-P) into methylthioribulose-1-phosphate (MTRu-1-P).</text>
</comment>
<dbReference type="RefSeq" id="WP_206655060.1">
    <property type="nucleotide sequence ID" value="NZ_CP071182.1"/>
</dbReference>
<keyword evidence="3" id="KW-0028">Amino-acid biosynthesis</keyword>
<protein>
    <recommendedName>
        <fullName evidence="3">Methylthioribose-1-phosphate isomerase</fullName>
        <shortName evidence="3">M1Pi</shortName>
        <shortName evidence="3">MTR-1-P isomerase</shortName>
        <ecNumber evidence="3">5.3.1.23</ecNumber>
    </recommendedName>
    <alternativeName>
        <fullName evidence="3">S-methyl-5-thioribose-1-phosphate isomerase</fullName>
    </alternativeName>
</protein>
<dbReference type="Pfam" id="PF01008">
    <property type="entry name" value="IF-2B"/>
    <property type="match status" value="1"/>
</dbReference>
<evidence type="ECO:0000313" key="5">
    <source>
        <dbReference type="Proteomes" id="UP000663505"/>
    </source>
</evidence>
<name>A0A9X7Z5V8_9BACL</name>
<proteinExistence type="inferred from homology"/>
<organism evidence="4 5">
    <name type="scientific">Alicyclobacillus mengziensis</name>
    <dbReference type="NCBI Taxonomy" id="2931921"/>
    <lineage>
        <taxon>Bacteria</taxon>
        <taxon>Bacillati</taxon>
        <taxon>Bacillota</taxon>
        <taxon>Bacilli</taxon>
        <taxon>Bacillales</taxon>
        <taxon>Alicyclobacillaceae</taxon>
        <taxon>Alicyclobacillus</taxon>
    </lineage>
</organism>
<feature type="active site" description="Proton donor" evidence="3">
    <location>
        <position position="241"/>
    </location>
</feature>
<dbReference type="FunFam" id="3.40.50.10470:FF:000006">
    <property type="entry name" value="Methylthioribose-1-phosphate isomerase"/>
    <property type="match status" value="1"/>
</dbReference>
<dbReference type="PANTHER" id="PTHR43475">
    <property type="entry name" value="METHYLTHIORIBOSE-1-PHOSPHATE ISOMERASE"/>
    <property type="match status" value="1"/>
</dbReference>
<accession>A0A9X7Z5V8</accession>
<dbReference type="EMBL" id="CP071182">
    <property type="protein sequence ID" value="QSO45691.1"/>
    <property type="molecule type" value="Genomic_DNA"/>
</dbReference>
<dbReference type="PANTHER" id="PTHR43475:SF1">
    <property type="entry name" value="METHYLTHIORIBOSE-1-PHOSPHATE ISOMERASE"/>
    <property type="match status" value="1"/>
</dbReference>
<dbReference type="EC" id="5.3.1.23" evidence="3"/>
<keyword evidence="3" id="KW-0486">Methionine biosynthesis</keyword>
<dbReference type="InterPro" id="IPR005251">
    <property type="entry name" value="IF-M1Pi"/>
</dbReference>
<dbReference type="GO" id="GO:0046523">
    <property type="term" value="F:S-methyl-5-thioribose-1-phosphate isomerase activity"/>
    <property type="evidence" value="ECO:0007669"/>
    <property type="project" value="UniProtKB-UniRule"/>
</dbReference>
<dbReference type="InterPro" id="IPR011559">
    <property type="entry name" value="Initiation_fac_2B_a/b/d"/>
</dbReference>
<dbReference type="Gene3D" id="3.40.50.10470">
    <property type="entry name" value="Translation initiation factor eif-2b, domain 2"/>
    <property type="match status" value="1"/>
</dbReference>
<dbReference type="NCBIfam" id="NF004326">
    <property type="entry name" value="PRK05720.1"/>
    <property type="match status" value="1"/>
</dbReference>
<keyword evidence="1 3" id="KW-0413">Isomerase</keyword>
<dbReference type="FunFam" id="1.20.120.420:FF:000003">
    <property type="entry name" value="Methylthioribose-1-phosphate isomerase"/>
    <property type="match status" value="1"/>
</dbReference>
<dbReference type="SUPFAM" id="SSF100950">
    <property type="entry name" value="NagB/RpiA/CoA transferase-like"/>
    <property type="match status" value="1"/>
</dbReference>
<dbReference type="InterPro" id="IPR027363">
    <property type="entry name" value="M1Pi_N"/>
</dbReference>
<dbReference type="HAMAP" id="MF_01678">
    <property type="entry name" value="Salvage_MtnA"/>
    <property type="match status" value="1"/>
</dbReference>
<comment type="similarity">
    <text evidence="3">Belongs to the EIF-2B alpha/beta/delta subunits family. MtnA subfamily.</text>
</comment>
<dbReference type="Gene3D" id="1.20.120.420">
    <property type="entry name" value="translation initiation factor eif-2b, domain 1"/>
    <property type="match status" value="1"/>
</dbReference>
<evidence type="ECO:0000313" key="4">
    <source>
        <dbReference type="EMBL" id="QSO45691.1"/>
    </source>
</evidence>
<feature type="binding site" evidence="3">
    <location>
        <begin position="44"/>
        <end position="46"/>
    </location>
    <ligand>
        <name>substrate</name>
    </ligand>
</feature>
<dbReference type="NCBIfam" id="TIGR00524">
    <property type="entry name" value="eIF-2B_rel"/>
    <property type="match status" value="1"/>
</dbReference>
<feature type="binding site" evidence="3">
    <location>
        <position position="200"/>
    </location>
    <ligand>
        <name>substrate</name>
    </ligand>
</feature>
<comment type="catalytic activity">
    <reaction evidence="2 3">
        <text>5-(methylsulfanyl)-alpha-D-ribose 1-phosphate = 5-(methylsulfanyl)-D-ribulose 1-phosphate</text>
        <dbReference type="Rhea" id="RHEA:19989"/>
        <dbReference type="ChEBI" id="CHEBI:58533"/>
        <dbReference type="ChEBI" id="CHEBI:58548"/>
        <dbReference type="EC" id="5.3.1.23"/>
    </reaction>
</comment>
<evidence type="ECO:0000256" key="1">
    <source>
        <dbReference type="ARBA" id="ARBA00023235"/>
    </source>
</evidence>